<dbReference type="InterPro" id="IPR002105">
    <property type="entry name" value="Dockerin_1_rpt"/>
</dbReference>
<dbReference type="Gene3D" id="1.10.1330.10">
    <property type="entry name" value="Dockerin domain"/>
    <property type="match status" value="1"/>
</dbReference>
<feature type="domain" description="Dockerin" evidence="1">
    <location>
        <begin position="558"/>
        <end position="624"/>
    </location>
</feature>
<gene>
    <name evidence="2" type="ORF">FGU65_13985</name>
</gene>
<reference evidence="2" key="1">
    <citation type="submission" date="2019-05" db="EMBL/GenBank/DDBJ databases">
        <title>Methanoculleus sp. FWC-SCC1, a methanogenic archaeon isolated from deep marine cold seep.</title>
        <authorList>
            <person name="Chen Y.-W."/>
            <person name="Chen S.-C."/>
            <person name="Teng N.-H."/>
            <person name="Lai M.-C."/>
        </authorList>
    </citation>
    <scope>NUCLEOTIDE SEQUENCE</scope>
    <source>
        <strain evidence="2">FWC-SCC1</strain>
    </source>
</reference>
<evidence type="ECO:0000259" key="1">
    <source>
        <dbReference type="PROSITE" id="PS51766"/>
    </source>
</evidence>
<dbReference type="EMBL" id="VCYH01000012">
    <property type="protein sequence ID" value="MDN7025981.1"/>
    <property type="molecule type" value="Genomic_DNA"/>
</dbReference>
<dbReference type="PROSITE" id="PS51766">
    <property type="entry name" value="DOCKERIN"/>
    <property type="match status" value="1"/>
</dbReference>
<dbReference type="Proteomes" id="UP001168338">
    <property type="component" value="Unassembled WGS sequence"/>
</dbReference>
<accession>A0ABT8MDL5</accession>
<dbReference type="InterPro" id="IPR016134">
    <property type="entry name" value="Dockerin_dom"/>
</dbReference>
<sequence length="626" mass="64142">MNVTGMVLAMRSRVFAVCMLVCAVCIVGGAAAAAPDIEWSYKFGGSGTDYWPDVAATADGGSIFAGQSNSQDGNITDPIGGYDIVLLKQDADGEIEWQKNLGGTQNEASGRVRQTSDGGFILTGTTKSNDNDVSGLHGTYYDMWVAKLSGSGGIEWQTCLGGSHTEDGMDIRQTSDGGYIVAGNTRSTDGDVTDRVGGTYDAWVVKLNSTGGIEWQTCVGRDGEGEMANSVVQASDGDYIIAGSSNIDSQWDGLVARLNSTGGIVWESYFGGTADDGFMGGPDDAELSGVTLDDDGNAIVVGTITLEEEGISDHNDVYLVKVDGATGAVVREMTFGGSRTEYGVSIDRTSDGGYIVGGTTGSVDGDVSGVHGDYPPAGDYWIVKLDSSFTIEWQKCVGGTGSDCYPRVAQTTDGGFVCAGHTRSTDGDVPPLTYGGNFIFWIVKLAPEGLPAPPVCASPAASPDTIPTDTDGSAGWGESAALSVNVTGGSTITSVVVDLSPIGGSASAAMIASGSVWSLATNASTASPFSGGAYQPVNLTVTATDAAAQTNTTVIALTVIANGDVNEDGSVTLPDAQYLARSVLGIPGYTMHSNVADVSGDGAASLYDAVYLARHVIGVSGYGTLH</sequence>
<dbReference type="InterPro" id="IPR036439">
    <property type="entry name" value="Dockerin_dom_sf"/>
</dbReference>
<dbReference type="RefSeq" id="WP_301665180.1">
    <property type="nucleotide sequence ID" value="NZ_VCYH01000012.1"/>
</dbReference>
<comment type="caution">
    <text evidence="2">The sequence shown here is derived from an EMBL/GenBank/DDBJ whole genome shotgun (WGS) entry which is preliminary data.</text>
</comment>
<dbReference type="SUPFAM" id="SSF63446">
    <property type="entry name" value="Type I dockerin domain"/>
    <property type="match status" value="1"/>
</dbReference>
<proteinExistence type="predicted"/>
<evidence type="ECO:0000313" key="3">
    <source>
        <dbReference type="Proteomes" id="UP001168338"/>
    </source>
</evidence>
<keyword evidence="3" id="KW-1185">Reference proteome</keyword>
<dbReference type="PANTHER" id="PTHR42754">
    <property type="entry name" value="ENDOGLUCANASE"/>
    <property type="match status" value="1"/>
</dbReference>
<evidence type="ECO:0000313" key="2">
    <source>
        <dbReference type="EMBL" id="MDN7025981.1"/>
    </source>
</evidence>
<dbReference type="Pfam" id="PF00404">
    <property type="entry name" value="Dockerin_1"/>
    <property type="match status" value="1"/>
</dbReference>
<organism evidence="2 3">
    <name type="scientific">Methanoculleus frigidifontis</name>
    <dbReference type="NCBI Taxonomy" id="2584085"/>
    <lineage>
        <taxon>Archaea</taxon>
        <taxon>Methanobacteriati</taxon>
        <taxon>Methanobacteriota</taxon>
        <taxon>Stenosarchaea group</taxon>
        <taxon>Methanomicrobia</taxon>
        <taxon>Methanomicrobiales</taxon>
        <taxon>Methanomicrobiaceae</taxon>
        <taxon>Methanoculleus</taxon>
    </lineage>
</organism>
<protein>
    <recommendedName>
        <fullName evidence="1">Dockerin domain-containing protein</fullName>
    </recommendedName>
</protein>
<dbReference type="PANTHER" id="PTHR42754:SF1">
    <property type="entry name" value="LIPOPROTEIN"/>
    <property type="match status" value="1"/>
</dbReference>
<name>A0ABT8MDL5_9EURY</name>